<dbReference type="GeneID" id="54345998"/>
<dbReference type="AlphaFoldDB" id="A0A6A5RF51"/>
<evidence type="ECO:0000313" key="3">
    <source>
        <dbReference type="Proteomes" id="UP000800082"/>
    </source>
</evidence>
<reference evidence="2" key="1">
    <citation type="journal article" date="2020" name="Stud. Mycol.">
        <title>101 Dothideomycetes genomes: a test case for predicting lifestyles and emergence of pathogens.</title>
        <authorList>
            <person name="Haridas S."/>
            <person name="Albert R."/>
            <person name="Binder M."/>
            <person name="Bloem J."/>
            <person name="Labutti K."/>
            <person name="Salamov A."/>
            <person name="Andreopoulos B."/>
            <person name="Baker S."/>
            <person name="Barry K."/>
            <person name="Bills G."/>
            <person name="Bluhm B."/>
            <person name="Cannon C."/>
            <person name="Castanera R."/>
            <person name="Culley D."/>
            <person name="Daum C."/>
            <person name="Ezra D."/>
            <person name="Gonzalez J."/>
            <person name="Henrissat B."/>
            <person name="Kuo A."/>
            <person name="Liang C."/>
            <person name="Lipzen A."/>
            <person name="Lutzoni F."/>
            <person name="Magnuson J."/>
            <person name="Mondo S."/>
            <person name="Nolan M."/>
            <person name="Ohm R."/>
            <person name="Pangilinan J."/>
            <person name="Park H.-J."/>
            <person name="Ramirez L."/>
            <person name="Alfaro M."/>
            <person name="Sun H."/>
            <person name="Tritt A."/>
            <person name="Yoshinaga Y."/>
            <person name="Zwiers L.-H."/>
            <person name="Turgeon B."/>
            <person name="Goodwin S."/>
            <person name="Spatafora J."/>
            <person name="Crous P."/>
            <person name="Grigoriev I."/>
        </authorList>
    </citation>
    <scope>NUCLEOTIDE SEQUENCE</scope>
    <source>
        <strain evidence="2">CBS 183.55</strain>
    </source>
</reference>
<proteinExistence type="predicted"/>
<keyword evidence="3" id="KW-1185">Reference proteome</keyword>
<gene>
    <name evidence="2" type="ORF">M421DRAFT_224988</name>
</gene>
<dbReference type="RefSeq" id="XP_033446365.1">
    <property type="nucleotide sequence ID" value="XM_033588351.1"/>
</dbReference>
<evidence type="ECO:0000313" key="2">
    <source>
        <dbReference type="EMBL" id="KAF1926113.1"/>
    </source>
</evidence>
<dbReference type="Proteomes" id="UP000800082">
    <property type="component" value="Unassembled WGS sequence"/>
</dbReference>
<name>A0A6A5RF51_9PLEO</name>
<organism evidence="2 3">
    <name type="scientific">Didymella exigua CBS 183.55</name>
    <dbReference type="NCBI Taxonomy" id="1150837"/>
    <lineage>
        <taxon>Eukaryota</taxon>
        <taxon>Fungi</taxon>
        <taxon>Dikarya</taxon>
        <taxon>Ascomycota</taxon>
        <taxon>Pezizomycotina</taxon>
        <taxon>Dothideomycetes</taxon>
        <taxon>Pleosporomycetidae</taxon>
        <taxon>Pleosporales</taxon>
        <taxon>Pleosporineae</taxon>
        <taxon>Didymellaceae</taxon>
        <taxon>Didymella</taxon>
    </lineage>
</organism>
<sequence>MTQPSNPTAPRIRRTSSTASHVLAVSLTFQVACTLHMANTLLTDPRGRNDWGPHGVRGLRARKWSVCRSVPADPSQSRSGRRFSRDSVL</sequence>
<feature type="region of interest" description="Disordered" evidence="1">
    <location>
        <begin position="69"/>
        <end position="89"/>
    </location>
</feature>
<protein>
    <submittedName>
        <fullName evidence="2">Uncharacterized protein</fullName>
    </submittedName>
</protein>
<dbReference type="EMBL" id="ML978979">
    <property type="protein sequence ID" value="KAF1926113.1"/>
    <property type="molecule type" value="Genomic_DNA"/>
</dbReference>
<evidence type="ECO:0000256" key="1">
    <source>
        <dbReference type="SAM" id="MobiDB-lite"/>
    </source>
</evidence>
<accession>A0A6A5RF51</accession>